<evidence type="ECO:0000313" key="4">
    <source>
        <dbReference type="EMBL" id="CCV64837.1"/>
    </source>
</evidence>
<dbReference type="CDD" id="cd01310">
    <property type="entry name" value="TatD_DNAse"/>
    <property type="match status" value="1"/>
</dbReference>
<evidence type="ECO:0000313" key="5">
    <source>
        <dbReference type="Proteomes" id="UP000032740"/>
    </source>
</evidence>
<dbReference type="HOGENOM" id="CLU_031506_4_0_14"/>
<dbReference type="NCBIfam" id="TIGR00010">
    <property type="entry name" value="YchF/TatD family DNA exonuclease"/>
    <property type="match status" value="1"/>
</dbReference>
<dbReference type="InterPro" id="IPR018228">
    <property type="entry name" value="DNase_TatD-rel_CS"/>
</dbReference>
<dbReference type="AlphaFoldDB" id="U4KLQ4"/>
<evidence type="ECO:0000256" key="1">
    <source>
        <dbReference type="ARBA" id="ARBA00022723"/>
    </source>
</evidence>
<dbReference type="EMBL" id="FO681347">
    <property type="protein sequence ID" value="CCV64837.1"/>
    <property type="molecule type" value="Genomic_DNA"/>
</dbReference>
<dbReference type="SUPFAM" id="SSF51556">
    <property type="entry name" value="Metallo-dependent hydrolases"/>
    <property type="match status" value="1"/>
</dbReference>
<feature type="binding site" evidence="3">
    <location>
        <position position="89"/>
    </location>
    <ligand>
        <name>a divalent metal cation</name>
        <dbReference type="ChEBI" id="CHEBI:60240"/>
        <label>1</label>
    </ligand>
</feature>
<dbReference type="GO" id="GO:0046872">
    <property type="term" value="F:metal ion binding"/>
    <property type="evidence" value="ECO:0007669"/>
    <property type="project" value="UniProtKB-KW"/>
</dbReference>
<keyword evidence="1 3" id="KW-0479">Metal-binding</keyword>
<dbReference type="PIRSF" id="PIRSF005902">
    <property type="entry name" value="DNase_TatD"/>
    <property type="match status" value="1"/>
</dbReference>
<dbReference type="InterPro" id="IPR032466">
    <property type="entry name" value="Metal_Hydrolase"/>
</dbReference>
<keyword evidence="2" id="KW-0378">Hydrolase</keyword>
<dbReference type="Gene3D" id="3.20.20.140">
    <property type="entry name" value="Metal-dependent hydrolases"/>
    <property type="match status" value="1"/>
</dbReference>
<feature type="binding site" evidence="3">
    <location>
        <position position="199"/>
    </location>
    <ligand>
        <name>a divalent metal cation</name>
        <dbReference type="ChEBI" id="CHEBI:60240"/>
        <label>1</label>
    </ligand>
</feature>
<dbReference type="PANTHER" id="PTHR46124">
    <property type="entry name" value="D-AMINOACYL-TRNA DEACYLASE"/>
    <property type="match status" value="1"/>
</dbReference>
<dbReference type="PANTHER" id="PTHR46124:SF2">
    <property type="entry name" value="D-AMINOACYL-TRNA DEACYLASE"/>
    <property type="match status" value="1"/>
</dbReference>
<feature type="binding site" evidence="3">
    <location>
        <position position="125"/>
    </location>
    <ligand>
        <name>a divalent metal cation</name>
        <dbReference type="ChEBI" id="CHEBI:60240"/>
        <label>2</label>
    </ligand>
</feature>
<protein>
    <submittedName>
        <fullName evidence="4">Mg-dependent DNase, tatD family</fullName>
    </submittedName>
</protein>
<dbReference type="GO" id="GO:0004536">
    <property type="term" value="F:DNA nuclease activity"/>
    <property type="evidence" value="ECO:0007669"/>
    <property type="project" value="InterPro"/>
</dbReference>
<evidence type="ECO:0000256" key="3">
    <source>
        <dbReference type="PIRSR" id="PIRSR005902-1"/>
    </source>
</evidence>
<sequence length="250" mass="28408">MIIDTHAHLNIEEFSLDLETVLNNAKRNNISKIIVIGMNDETNAKAVELAEKYEELYAAVGIHPSYIENESYETITKYLKHPKVVSVGEIGTDLYWVKDNIEKQKEYFKAQIEIAIKYNKPIIIHTRESFHEAYEVLLPYKGQIRGVFHCLTSSLEDAKKALELGFYIGIGGVLTFKKAINVHEIAVNIPLDKILLETDAPYLAPVPYRGKRNEPAYTRMVAIKLAELRNISVEEVESVTTQNAIKLFSL</sequence>
<dbReference type="PROSITE" id="PS01137">
    <property type="entry name" value="TATD_1"/>
    <property type="match status" value="1"/>
</dbReference>
<dbReference type="Pfam" id="PF01026">
    <property type="entry name" value="TatD_DNase"/>
    <property type="match status" value="1"/>
</dbReference>
<dbReference type="FunFam" id="3.20.20.140:FF:000005">
    <property type="entry name" value="TatD family hydrolase"/>
    <property type="match status" value="1"/>
</dbReference>
<dbReference type="GO" id="GO:0016788">
    <property type="term" value="F:hydrolase activity, acting on ester bonds"/>
    <property type="evidence" value="ECO:0007669"/>
    <property type="project" value="InterPro"/>
</dbReference>
<organism evidence="4 5">
    <name type="scientific">Alteracholeplasma palmae (strain ATCC 49389 / J233)</name>
    <name type="common">Acholeplasma palmae</name>
    <dbReference type="NCBI Taxonomy" id="1318466"/>
    <lineage>
        <taxon>Bacteria</taxon>
        <taxon>Bacillati</taxon>
        <taxon>Mycoplasmatota</taxon>
        <taxon>Mollicutes</taxon>
        <taxon>Acholeplasmatales</taxon>
        <taxon>Acholeplasmataceae</taxon>
        <taxon>Acholeplasma</taxon>
    </lineage>
</organism>
<dbReference type="InterPro" id="IPR015991">
    <property type="entry name" value="TatD/YcfH-like"/>
</dbReference>
<dbReference type="Proteomes" id="UP000032740">
    <property type="component" value="Chromosome"/>
</dbReference>
<feature type="binding site" evidence="3">
    <location>
        <position position="6"/>
    </location>
    <ligand>
        <name>a divalent metal cation</name>
        <dbReference type="ChEBI" id="CHEBI:60240"/>
        <label>1</label>
    </ligand>
</feature>
<proteinExistence type="predicted"/>
<name>U4KLQ4_ALTPJ</name>
<gene>
    <name evidence="4" type="ORF">BN85412600</name>
</gene>
<dbReference type="STRING" id="1318466.BN85412600"/>
<reference evidence="4 5" key="1">
    <citation type="journal article" date="2013" name="J. Mol. Microbiol. Biotechnol.">
        <title>Analysis of the Complete Genomes of Acholeplasma brassicae , A. palmae and A. laidlawii and Their Comparison to the Obligate Parasites from ' Candidatus Phytoplasma'.</title>
        <authorList>
            <person name="Kube M."/>
            <person name="Siewert C."/>
            <person name="Migdoll A.M."/>
            <person name="Duduk B."/>
            <person name="Holz S."/>
            <person name="Rabus R."/>
            <person name="Seemuller E."/>
            <person name="Mitrovic J."/>
            <person name="Muller I."/>
            <person name="Buttner C."/>
            <person name="Reinhardt R."/>
        </authorList>
    </citation>
    <scope>NUCLEOTIDE SEQUENCE [LARGE SCALE GENOMIC DNA]</scope>
    <source>
        <strain evidence="4 5">J233</strain>
    </source>
</reference>
<accession>U4KLQ4</accession>
<feature type="binding site" evidence="3">
    <location>
        <position position="8"/>
    </location>
    <ligand>
        <name>a divalent metal cation</name>
        <dbReference type="ChEBI" id="CHEBI:60240"/>
        <label>1</label>
    </ligand>
</feature>
<feature type="binding site" evidence="3">
    <location>
        <position position="149"/>
    </location>
    <ligand>
        <name>a divalent metal cation</name>
        <dbReference type="ChEBI" id="CHEBI:60240"/>
        <label>2</label>
    </ligand>
</feature>
<keyword evidence="5" id="KW-1185">Reference proteome</keyword>
<dbReference type="RefSeq" id="WP_030003720.1">
    <property type="nucleotide sequence ID" value="NC_022538.1"/>
</dbReference>
<evidence type="ECO:0000256" key="2">
    <source>
        <dbReference type="ARBA" id="ARBA00022801"/>
    </source>
</evidence>
<dbReference type="KEGG" id="apal:BN85412600"/>
<dbReference type="OrthoDB" id="9810005at2"/>
<dbReference type="InterPro" id="IPR001130">
    <property type="entry name" value="TatD-like"/>
</dbReference>
<dbReference type="GO" id="GO:0005829">
    <property type="term" value="C:cytosol"/>
    <property type="evidence" value="ECO:0007669"/>
    <property type="project" value="TreeGrafter"/>
</dbReference>